<evidence type="ECO:0000256" key="1">
    <source>
        <dbReference type="ARBA" id="ARBA00022676"/>
    </source>
</evidence>
<dbReference type="RefSeq" id="WP_070116676.1">
    <property type="nucleotide sequence ID" value="NZ_CAXATG010000001.1"/>
</dbReference>
<dbReference type="GO" id="GO:0005829">
    <property type="term" value="C:cytosol"/>
    <property type="evidence" value="ECO:0007669"/>
    <property type="project" value="TreeGrafter"/>
</dbReference>
<dbReference type="GO" id="GO:0008713">
    <property type="term" value="F:ADP-heptose-lipopolysaccharide heptosyltransferase activity"/>
    <property type="evidence" value="ECO:0007669"/>
    <property type="project" value="UniProtKB-EC"/>
</dbReference>
<dbReference type="EC" id="2.4.99.24" evidence="4"/>
<protein>
    <recommendedName>
        <fullName evidence="4">lipopolysaccharide heptosyltransferase II</fullName>
        <ecNumber evidence="4">2.4.99.24</ecNumber>
    </recommendedName>
</protein>
<dbReference type="NCBIfam" id="TIGR02195">
    <property type="entry name" value="heptsyl_trn_II"/>
    <property type="match status" value="1"/>
</dbReference>
<dbReference type="InterPro" id="IPR002201">
    <property type="entry name" value="Glyco_trans_9"/>
</dbReference>
<dbReference type="AlphaFoldDB" id="A0A1E8CLA0"/>
<keyword evidence="2 6" id="KW-0808">Transferase</keyword>
<proteinExistence type="inferred from homology"/>
<evidence type="ECO:0000313" key="6">
    <source>
        <dbReference type="EMBL" id="OFE13065.1"/>
    </source>
</evidence>
<comment type="catalytic activity">
    <reaction evidence="5">
        <text>an L-alpha-D-Hep-(1-&gt;5)-[alpha-Kdo-(2-&gt;4)]-alpha-Kdo-(2-&gt;6)-lipid A + ADP-L-glycero-beta-D-manno-heptose = an L-alpha-D-Hep-(1-&gt;3)-L-alpha-D-Hep-(1-&gt;5)-[alpha-Kdo-(2-&gt;4)]-alpha-Kdo-(2-&gt;6)-lipid A + ADP + H(+)</text>
        <dbReference type="Rhea" id="RHEA:74071"/>
        <dbReference type="ChEBI" id="CHEBI:15378"/>
        <dbReference type="ChEBI" id="CHEBI:61506"/>
        <dbReference type="ChEBI" id="CHEBI:193068"/>
        <dbReference type="ChEBI" id="CHEBI:193069"/>
        <dbReference type="ChEBI" id="CHEBI:456216"/>
        <dbReference type="EC" id="2.4.99.24"/>
    </reaction>
</comment>
<dbReference type="Proteomes" id="UP000175669">
    <property type="component" value="Unassembled WGS sequence"/>
</dbReference>
<accession>A0A1E8CLA0</accession>
<dbReference type="EMBL" id="MASR01000001">
    <property type="protein sequence ID" value="OFE13065.1"/>
    <property type="molecule type" value="Genomic_DNA"/>
</dbReference>
<dbReference type="FunFam" id="3.40.50.2000:FF:000023">
    <property type="entry name" value="ADP-heptose--LPS heptosyltransferase II"/>
    <property type="match status" value="1"/>
</dbReference>
<dbReference type="OrthoDB" id="9797795at2"/>
<evidence type="ECO:0000256" key="4">
    <source>
        <dbReference type="ARBA" id="ARBA00044042"/>
    </source>
</evidence>
<evidence type="ECO:0000256" key="5">
    <source>
        <dbReference type="ARBA" id="ARBA00047503"/>
    </source>
</evidence>
<name>A0A1E8CLA0_9GAMM</name>
<dbReference type="PANTHER" id="PTHR30160:SF7">
    <property type="entry name" value="ADP-HEPTOSE--LPS HEPTOSYLTRANSFERASE 2"/>
    <property type="match status" value="1"/>
</dbReference>
<dbReference type="Pfam" id="PF01075">
    <property type="entry name" value="Glyco_transf_9"/>
    <property type="match status" value="1"/>
</dbReference>
<dbReference type="SUPFAM" id="SSF53756">
    <property type="entry name" value="UDP-Glycosyltransferase/glycogen phosphorylase"/>
    <property type="match status" value="1"/>
</dbReference>
<dbReference type="CDD" id="cd03789">
    <property type="entry name" value="GT9_LPS_heptosyltransferase"/>
    <property type="match status" value="1"/>
</dbReference>
<dbReference type="PANTHER" id="PTHR30160">
    <property type="entry name" value="TETRAACYLDISACCHARIDE 4'-KINASE-RELATED"/>
    <property type="match status" value="1"/>
</dbReference>
<evidence type="ECO:0000256" key="3">
    <source>
        <dbReference type="ARBA" id="ARBA00043995"/>
    </source>
</evidence>
<gene>
    <name evidence="6" type="ORF">PHACT_07870</name>
</gene>
<dbReference type="GO" id="GO:0009244">
    <property type="term" value="P:lipopolysaccharide core region biosynthetic process"/>
    <property type="evidence" value="ECO:0007669"/>
    <property type="project" value="TreeGrafter"/>
</dbReference>
<comment type="similarity">
    <text evidence="3">Belongs to the glycosyltransferase 9 family.</text>
</comment>
<evidence type="ECO:0000256" key="2">
    <source>
        <dbReference type="ARBA" id="ARBA00022679"/>
    </source>
</evidence>
<dbReference type="Gene3D" id="3.40.50.2000">
    <property type="entry name" value="Glycogen Phosphorylase B"/>
    <property type="match status" value="2"/>
</dbReference>
<organism evidence="6 7">
    <name type="scientific">Pseudohongiella acticola</name>
    <dbReference type="NCBI Taxonomy" id="1524254"/>
    <lineage>
        <taxon>Bacteria</taxon>
        <taxon>Pseudomonadati</taxon>
        <taxon>Pseudomonadota</taxon>
        <taxon>Gammaproteobacteria</taxon>
        <taxon>Pseudomonadales</taxon>
        <taxon>Pseudohongiellaceae</taxon>
        <taxon>Pseudohongiella</taxon>
    </lineage>
</organism>
<keyword evidence="1" id="KW-0328">Glycosyltransferase</keyword>
<reference evidence="7" key="1">
    <citation type="submission" date="2016-07" db="EMBL/GenBank/DDBJ databases">
        <authorList>
            <person name="Florea S."/>
            <person name="Webb J.S."/>
            <person name="Jaromczyk J."/>
            <person name="Schardl C.L."/>
        </authorList>
    </citation>
    <scope>NUCLEOTIDE SEQUENCE [LARGE SCALE GENOMIC DNA]</scope>
    <source>
        <strain evidence="7">KCTC 42131</strain>
    </source>
</reference>
<dbReference type="STRING" id="1524254.PHACT_07870"/>
<sequence length="361" mass="39440">MTTNATSPRRILVVGPSWVGDMVMAQSLFMELKVQHPDAEIDVLAPAWSRPLLDRMPQVACAIDLPFAHGELGLTRRFALGRQLRSHRYDQAILLPNSFKSALVPWFAAIPLRTGWRGEMRSWILNDCRILAPEKLPLMVQRFLALALPKDAALPGALPEPIPVPQLRADPEQVLAAMNEFSLVTELDILALCPGAEFGDAKQWPSEHYAAVASSHLDAGGQVWLFGSAKDRAVTEAIIARLTIPDQGRCHNLAGRTSLAQAIDLLSVAGAVVSNDSGLMHIAAALHRPVVAVYGSTSPEFTPPLTDRVECMSIDIECRPCFKRICPLGHKRCLTELMPAQVIEALRRVSQPLIASSANRP</sequence>
<evidence type="ECO:0000313" key="7">
    <source>
        <dbReference type="Proteomes" id="UP000175669"/>
    </source>
</evidence>
<dbReference type="InterPro" id="IPR011910">
    <property type="entry name" value="RfaF"/>
</dbReference>
<dbReference type="InterPro" id="IPR051199">
    <property type="entry name" value="LPS_LOS_Heptosyltrfase"/>
</dbReference>
<comment type="caution">
    <text evidence="6">The sequence shown here is derived from an EMBL/GenBank/DDBJ whole genome shotgun (WGS) entry which is preliminary data.</text>
</comment>
<keyword evidence="7" id="KW-1185">Reference proteome</keyword>